<protein>
    <submittedName>
        <fullName evidence="9">Peptidase family M48</fullName>
    </submittedName>
</protein>
<dbReference type="InterPro" id="IPR052173">
    <property type="entry name" value="Beta-lactam_resp_regulator"/>
</dbReference>
<dbReference type="RefSeq" id="WP_089316791.1">
    <property type="nucleotide sequence ID" value="NZ_FZNP01000027.1"/>
</dbReference>
<keyword evidence="5 6" id="KW-0482">Metalloprotease</keyword>
<dbReference type="PANTHER" id="PTHR34978">
    <property type="entry name" value="POSSIBLE SENSOR-TRANSDUCER PROTEIN BLAR"/>
    <property type="match status" value="1"/>
</dbReference>
<name>A0A239GZV7_9ACTN</name>
<dbReference type="EMBL" id="FZNP01000027">
    <property type="protein sequence ID" value="SNS74432.1"/>
    <property type="molecule type" value="Genomic_DNA"/>
</dbReference>
<evidence type="ECO:0000313" key="10">
    <source>
        <dbReference type="Proteomes" id="UP000198420"/>
    </source>
</evidence>
<dbReference type="GO" id="GO:0006508">
    <property type="term" value="P:proteolysis"/>
    <property type="evidence" value="ECO:0007669"/>
    <property type="project" value="UniProtKB-KW"/>
</dbReference>
<evidence type="ECO:0000256" key="4">
    <source>
        <dbReference type="ARBA" id="ARBA00022833"/>
    </source>
</evidence>
<sequence>MDVDGLLPLILPVVMAGAARPLSGLLPPRTATWLLTATSVVLALASTATLAVLALGGALRLPPIARLGHLSEHVLRHTTGTSPAVAAVAGLALVASLFAAVHTVAAQARALLDGARIARGLPGQGVLAVVEDAAPDAFALPGRPGRIVVSTGMLAALDSAERAVLLAHEHAHLAGRHHLFRAAARTAAAVNPLLRPLRSAVTYTTERWADESAAAGAGRERAARAIGRAALARNRRPGPGHASALGIGSVLNRRGARPGPLPRRVAALLAPPPRRRGVLVAATVVLIVLSVLSANDGAIDLHQLIEHAQAG</sequence>
<keyword evidence="7" id="KW-0812">Transmembrane</keyword>
<evidence type="ECO:0000256" key="5">
    <source>
        <dbReference type="ARBA" id="ARBA00023049"/>
    </source>
</evidence>
<keyword evidence="3 6" id="KW-0378">Hydrolase</keyword>
<dbReference type="PANTHER" id="PTHR34978:SF3">
    <property type="entry name" value="SLR0241 PROTEIN"/>
    <property type="match status" value="1"/>
</dbReference>
<dbReference type="Pfam" id="PF01435">
    <property type="entry name" value="Peptidase_M48"/>
    <property type="match status" value="1"/>
</dbReference>
<keyword evidence="1 6" id="KW-0645">Protease</keyword>
<comment type="similarity">
    <text evidence="6">Belongs to the peptidase M48 family.</text>
</comment>
<evidence type="ECO:0000259" key="8">
    <source>
        <dbReference type="Pfam" id="PF01435"/>
    </source>
</evidence>
<keyword evidence="4 6" id="KW-0862">Zinc</keyword>
<evidence type="ECO:0000256" key="6">
    <source>
        <dbReference type="RuleBase" id="RU003983"/>
    </source>
</evidence>
<reference evidence="10" key="1">
    <citation type="submission" date="2017-06" db="EMBL/GenBank/DDBJ databases">
        <authorList>
            <person name="Varghese N."/>
            <person name="Submissions S."/>
        </authorList>
    </citation>
    <scope>NUCLEOTIDE SEQUENCE [LARGE SCALE GENOMIC DNA]</scope>
    <source>
        <strain evidence="10">DSM 44485</strain>
    </source>
</reference>
<dbReference type="AlphaFoldDB" id="A0A239GZV7"/>
<evidence type="ECO:0000256" key="2">
    <source>
        <dbReference type="ARBA" id="ARBA00022723"/>
    </source>
</evidence>
<evidence type="ECO:0000256" key="7">
    <source>
        <dbReference type="SAM" id="Phobius"/>
    </source>
</evidence>
<evidence type="ECO:0000256" key="1">
    <source>
        <dbReference type="ARBA" id="ARBA00022670"/>
    </source>
</evidence>
<keyword evidence="7" id="KW-1133">Transmembrane helix</keyword>
<accession>A0A239GZV7</accession>
<dbReference type="CDD" id="cd07326">
    <property type="entry name" value="M56_BlaR1_MecR1_like"/>
    <property type="match status" value="1"/>
</dbReference>
<evidence type="ECO:0000256" key="3">
    <source>
        <dbReference type="ARBA" id="ARBA00022801"/>
    </source>
</evidence>
<dbReference type="Proteomes" id="UP000198420">
    <property type="component" value="Unassembled WGS sequence"/>
</dbReference>
<dbReference type="GO" id="GO:0004222">
    <property type="term" value="F:metalloendopeptidase activity"/>
    <property type="evidence" value="ECO:0007669"/>
    <property type="project" value="InterPro"/>
</dbReference>
<feature type="domain" description="Peptidase M48" evidence="8">
    <location>
        <begin position="118"/>
        <end position="184"/>
    </location>
</feature>
<feature type="transmembrane region" description="Helical" evidence="7">
    <location>
        <begin position="33"/>
        <end position="61"/>
    </location>
</feature>
<keyword evidence="2" id="KW-0479">Metal-binding</keyword>
<proteinExistence type="inferred from homology"/>
<comment type="cofactor">
    <cofactor evidence="6">
        <name>Zn(2+)</name>
        <dbReference type="ChEBI" id="CHEBI:29105"/>
    </cofactor>
    <text evidence="6">Binds 1 zinc ion per subunit.</text>
</comment>
<keyword evidence="7" id="KW-0472">Membrane</keyword>
<dbReference type="OrthoDB" id="3541294at2"/>
<feature type="transmembrane region" description="Helical" evidence="7">
    <location>
        <begin position="6"/>
        <end position="26"/>
    </location>
</feature>
<dbReference type="Gene3D" id="3.30.2010.10">
    <property type="entry name" value="Metalloproteases ('zincins'), catalytic domain"/>
    <property type="match status" value="1"/>
</dbReference>
<feature type="transmembrane region" description="Helical" evidence="7">
    <location>
        <begin position="277"/>
        <end position="294"/>
    </location>
</feature>
<gene>
    <name evidence="9" type="ORF">SAMN06265355_12730</name>
</gene>
<dbReference type="InterPro" id="IPR001915">
    <property type="entry name" value="Peptidase_M48"/>
</dbReference>
<evidence type="ECO:0000313" key="9">
    <source>
        <dbReference type="EMBL" id="SNS74432.1"/>
    </source>
</evidence>
<dbReference type="GO" id="GO:0046872">
    <property type="term" value="F:metal ion binding"/>
    <property type="evidence" value="ECO:0007669"/>
    <property type="project" value="UniProtKB-KW"/>
</dbReference>
<feature type="transmembrane region" description="Helical" evidence="7">
    <location>
        <begin position="81"/>
        <end position="101"/>
    </location>
</feature>
<keyword evidence="10" id="KW-1185">Reference proteome</keyword>
<organism evidence="9 10">
    <name type="scientific">Actinomadura mexicana</name>
    <dbReference type="NCBI Taxonomy" id="134959"/>
    <lineage>
        <taxon>Bacteria</taxon>
        <taxon>Bacillati</taxon>
        <taxon>Actinomycetota</taxon>
        <taxon>Actinomycetes</taxon>
        <taxon>Streptosporangiales</taxon>
        <taxon>Thermomonosporaceae</taxon>
        <taxon>Actinomadura</taxon>
    </lineage>
</organism>